<dbReference type="CDD" id="cd08054">
    <property type="entry name" value="gp6"/>
    <property type="match status" value="1"/>
</dbReference>
<proteinExistence type="predicted"/>
<protein>
    <submittedName>
        <fullName evidence="1">Putative DNA packaging protein</fullName>
    </submittedName>
</protein>
<dbReference type="EMBL" id="CEKZ01000001">
    <property type="protein sequence ID" value="CEQ02005.1"/>
    <property type="molecule type" value="Genomic_DNA"/>
</dbReference>
<organism evidence="1 2">
    <name type="scientific">Paraclostridium sordellii</name>
    <name type="common">Clostridium sordellii</name>
    <dbReference type="NCBI Taxonomy" id="1505"/>
    <lineage>
        <taxon>Bacteria</taxon>
        <taxon>Bacillati</taxon>
        <taxon>Bacillota</taxon>
        <taxon>Clostridia</taxon>
        <taxon>Peptostreptococcales</taxon>
        <taxon>Peptostreptococcaceae</taxon>
        <taxon>Paraclostridium</taxon>
    </lineage>
</organism>
<dbReference type="OrthoDB" id="5654at2"/>
<dbReference type="AlphaFoldDB" id="A0A0C7QZI0"/>
<dbReference type="Proteomes" id="UP000049127">
    <property type="component" value="Unassembled WGS sequence"/>
</dbReference>
<dbReference type="InterPro" id="IPR006450">
    <property type="entry name" value="Phage_HK97_gp6-like"/>
</dbReference>
<accession>A0A0C7QZI0</accession>
<evidence type="ECO:0000313" key="1">
    <source>
        <dbReference type="EMBL" id="CEQ02005.1"/>
    </source>
</evidence>
<name>A0A0C7QZI0_PARSO</name>
<sequence length="91" mass="10924">MILTLEETKKFLKVDFDDDDEDIQDCIDAAEEYLKDATGKEFTSENKRAKRYCKILVNEWYKDKGLMEEEKRKKRVRFSLQTIMTQLKYGD</sequence>
<evidence type="ECO:0000313" key="2">
    <source>
        <dbReference type="Proteomes" id="UP000049127"/>
    </source>
</evidence>
<dbReference type="NCBIfam" id="TIGR01560">
    <property type="entry name" value="put_DNA_pack"/>
    <property type="match status" value="1"/>
</dbReference>
<dbReference type="RefSeq" id="WP_055341071.1">
    <property type="nucleotide sequence ID" value="NZ_CEKZ01000001.1"/>
</dbReference>
<reference evidence="2" key="1">
    <citation type="submission" date="2015-01" db="EMBL/GenBank/DDBJ databases">
        <authorList>
            <person name="Aslett M.A."/>
            <person name="De Silva N."/>
        </authorList>
    </citation>
    <scope>NUCLEOTIDE SEQUENCE [LARGE SCALE GENOMIC DNA]</scope>
    <source>
        <strain evidence="2">R28058</strain>
    </source>
</reference>
<dbReference type="Pfam" id="PF05135">
    <property type="entry name" value="Phage_connect_1"/>
    <property type="match status" value="1"/>
</dbReference>
<gene>
    <name evidence="1" type="ORF">R28058_33761</name>
</gene>
<dbReference type="Gene3D" id="1.10.3230.30">
    <property type="entry name" value="Phage gp6-like head-tail connector protein"/>
    <property type="match status" value="1"/>
</dbReference>
<dbReference type="InterPro" id="IPR021146">
    <property type="entry name" value="Phage_gp6-like_head-tail"/>
</dbReference>